<gene>
    <name evidence="1" type="ORF">GGR30_004274</name>
</gene>
<name>A0A7W6KN23_9HYPH</name>
<comment type="caution">
    <text evidence="1">The sequence shown here is derived from an EMBL/GenBank/DDBJ whole genome shotgun (WGS) entry which is preliminary data.</text>
</comment>
<dbReference type="EMBL" id="JACIDZ010000020">
    <property type="protein sequence ID" value="MBB4124318.1"/>
    <property type="molecule type" value="Genomic_DNA"/>
</dbReference>
<evidence type="ECO:0000313" key="1">
    <source>
        <dbReference type="EMBL" id="MBB4124318.1"/>
    </source>
</evidence>
<evidence type="ECO:0000313" key="2">
    <source>
        <dbReference type="Proteomes" id="UP000530571"/>
    </source>
</evidence>
<dbReference type="AlphaFoldDB" id="A0A7W6KN23"/>
<dbReference type="RefSeq" id="WP_183490884.1">
    <property type="nucleotide sequence ID" value="NZ_JACIDZ010000020.1"/>
</dbReference>
<organism evidence="1 2">
    <name type="scientific">Martelella radicis</name>
    <dbReference type="NCBI Taxonomy" id="1397476"/>
    <lineage>
        <taxon>Bacteria</taxon>
        <taxon>Pseudomonadati</taxon>
        <taxon>Pseudomonadota</taxon>
        <taxon>Alphaproteobacteria</taxon>
        <taxon>Hyphomicrobiales</taxon>
        <taxon>Aurantimonadaceae</taxon>
        <taxon>Martelella</taxon>
    </lineage>
</organism>
<accession>A0A7W6KN23</accession>
<dbReference type="Proteomes" id="UP000530571">
    <property type="component" value="Unassembled WGS sequence"/>
</dbReference>
<sequence>MAEEPAIDPFILAIRCAQRDLIRRAGGIERVALITSRSTSAVGRWNGKRETDIMPIPVVRILEEDTDAPLVTAAMASVTARRLSGSGERRERALSLIQCLAGDQASESDLTGTILEALSDGHVTPTEARLCLEKLSDKEISHDRLKRCLIDAIAGGGLDVLKGRAAR</sequence>
<reference evidence="1 2" key="1">
    <citation type="submission" date="2020-08" db="EMBL/GenBank/DDBJ databases">
        <title>Genomic Encyclopedia of Type Strains, Phase IV (KMG-IV): sequencing the most valuable type-strain genomes for metagenomic binning, comparative biology and taxonomic classification.</title>
        <authorList>
            <person name="Goeker M."/>
        </authorList>
    </citation>
    <scope>NUCLEOTIDE SEQUENCE [LARGE SCALE GENOMIC DNA]</scope>
    <source>
        <strain evidence="1 2">DSM 28101</strain>
    </source>
</reference>
<protein>
    <submittedName>
        <fullName evidence="1">Uncharacterized protein</fullName>
    </submittedName>
</protein>
<proteinExistence type="predicted"/>
<keyword evidence="2" id="KW-1185">Reference proteome</keyword>